<dbReference type="Pfam" id="PF03094">
    <property type="entry name" value="Mlo"/>
    <property type="match status" value="1"/>
</dbReference>
<feature type="compositionally biased region" description="Basic and acidic residues" evidence="8">
    <location>
        <begin position="74"/>
        <end position="83"/>
    </location>
</feature>
<comment type="subcellular location">
    <subcellularLocation>
        <location evidence="1">Membrane</location>
        <topology evidence="1">Multi-pass membrane protein</topology>
    </subcellularLocation>
</comment>
<accession>A0AAV5I5V3</accession>
<dbReference type="AlphaFoldDB" id="A0AAV5I5V3"/>
<keyword evidence="5" id="KW-1133">Transmembrane helix</keyword>
<evidence type="ECO:0000256" key="4">
    <source>
        <dbReference type="ARBA" id="ARBA00022821"/>
    </source>
</evidence>
<dbReference type="Proteomes" id="UP001054252">
    <property type="component" value="Unassembled WGS sequence"/>
</dbReference>
<evidence type="ECO:0000256" key="8">
    <source>
        <dbReference type="SAM" id="MobiDB-lite"/>
    </source>
</evidence>
<evidence type="ECO:0000256" key="7">
    <source>
        <dbReference type="ARBA" id="ARBA00023265"/>
    </source>
</evidence>
<keyword evidence="3" id="KW-0812">Transmembrane</keyword>
<keyword evidence="7" id="KW-0568">Pathogenesis-related protein</keyword>
<feature type="compositionally biased region" description="Polar residues" evidence="8">
    <location>
        <begin position="34"/>
        <end position="46"/>
    </location>
</feature>
<evidence type="ECO:0000313" key="9">
    <source>
        <dbReference type="EMBL" id="GKU93601.1"/>
    </source>
</evidence>
<organism evidence="9 10">
    <name type="scientific">Rubroshorea leprosula</name>
    <dbReference type="NCBI Taxonomy" id="152421"/>
    <lineage>
        <taxon>Eukaryota</taxon>
        <taxon>Viridiplantae</taxon>
        <taxon>Streptophyta</taxon>
        <taxon>Embryophyta</taxon>
        <taxon>Tracheophyta</taxon>
        <taxon>Spermatophyta</taxon>
        <taxon>Magnoliopsida</taxon>
        <taxon>eudicotyledons</taxon>
        <taxon>Gunneridae</taxon>
        <taxon>Pentapetalae</taxon>
        <taxon>rosids</taxon>
        <taxon>malvids</taxon>
        <taxon>Malvales</taxon>
        <taxon>Dipterocarpaceae</taxon>
        <taxon>Rubroshorea</taxon>
    </lineage>
</organism>
<comment type="similarity">
    <text evidence="2">Belongs to the MLO family.</text>
</comment>
<feature type="region of interest" description="Disordered" evidence="8">
    <location>
        <begin position="27"/>
        <end position="148"/>
    </location>
</feature>
<evidence type="ECO:0000256" key="3">
    <source>
        <dbReference type="ARBA" id="ARBA00022692"/>
    </source>
</evidence>
<evidence type="ECO:0000256" key="1">
    <source>
        <dbReference type="ARBA" id="ARBA00004141"/>
    </source>
</evidence>
<name>A0AAV5I5V3_9ROSI</name>
<feature type="compositionally biased region" description="Basic residues" evidence="8">
    <location>
        <begin position="47"/>
        <end position="59"/>
    </location>
</feature>
<keyword evidence="10" id="KW-1185">Reference proteome</keyword>
<proteinExistence type="inferred from homology"/>
<dbReference type="EMBL" id="BPVZ01000007">
    <property type="protein sequence ID" value="GKU93601.1"/>
    <property type="molecule type" value="Genomic_DNA"/>
</dbReference>
<evidence type="ECO:0000256" key="2">
    <source>
        <dbReference type="ARBA" id="ARBA00006574"/>
    </source>
</evidence>
<sequence>MGSNMKPTIFNERVATALRKWHHMAKKHIKENRGSVTPMSSRPTTPSHHHMSPVHLLRHYRGEMDSLQVSPRRTNFEVDHSETDSPSSSRPNYGEGSSSHRHNRMESGNVERERGANEPSSSNEQGAAEQHEIDMRSLEFSFDKRQSK</sequence>
<evidence type="ECO:0000313" key="10">
    <source>
        <dbReference type="Proteomes" id="UP001054252"/>
    </source>
</evidence>
<keyword evidence="4" id="KW-0611">Plant defense</keyword>
<dbReference type="GO" id="GO:0006952">
    <property type="term" value="P:defense response"/>
    <property type="evidence" value="ECO:0007669"/>
    <property type="project" value="UniProtKB-KW"/>
</dbReference>
<feature type="compositionally biased region" description="Basic and acidic residues" evidence="8">
    <location>
        <begin position="129"/>
        <end position="148"/>
    </location>
</feature>
<comment type="caution">
    <text evidence="9">The sequence shown here is derived from an EMBL/GenBank/DDBJ whole genome shotgun (WGS) entry which is preliminary data.</text>
</comment>
<evidence type="ECO:0008006" key="11">
    <source>
        <dbReference type="Google" id="ProtNLM"/>
    </source>
</evidence>
<gene>
    <name evidence="9" type="ORF">SLEP1_g7180</name>
</gene>
<dbReference type="InterPro" id="IPR004326">
    <property type="entry name" value="Mlo"/>
</dbReference>
<dbReference type="GO" id="GO:0016020">
    <property type="term" value="C:membrane"/>
    <property type="evidence" value="ECO:0007669"/>
    <property type="project" value="UniProtKB-SubCell"/>
</dbReference>
<evidence type="ECO:0000256" key="5">
    <source>
        <dbReference type="ARBA" id="ARBA00022989"/>
    </source>
</evidence>
<reference evidence="9 10" key="1">
    <citation type="journal article" date="2021" name="Commun. Biol.">
        <title>The genome of Shorea leprosula (Dipterocarpaceae) highlights the ecological relevance of drought in aseasonal tropical rainforests.</title>
        <authorList>
            <person name="Ng K.K.S."/>
            <person name="Kobayashi M.J."/>
            <person name="Fawcett J.A."/>
            <person name="Hatakeyama M."/>
            <person name="Paape T."/>
            <person name="Ng C.H."/>
            <person name="Ang C.C."/>
            <person name="Tnah L.H."/>
            <person name="Lee C.T."/>
            <person name="Nishiyama T."/>
            <person name="Sese J."/>
            <person name="O'Brien M.J."/>
            <person name="Copetti D."/>
            <person name="Mohd Noor M.I."/>
            <person name="Ong R.C."/>
            <person name="Putra M."/>
            <person name="Sireger I.Z."/>
            <person name="Indrioko S."/>
            <person name="Kosugi Y."/>
            <person name="Izuno A."/>
            <person name="Isagi Y."/>
            <person name="Lee S.L."/>
            <person name="Shimizu K.K."/>
        </authorList>
    </citation>
    <scope>NUCLEOTIDE SEQUENCE [LARGE SCALE GENOMIC DNA]</scope>
    <source>
        <strain evidence="9">214</strain>
    </source>
</reference>
<feature type="compositionally biased region" description="Polar residues" evidence="8">
    <location>
        <begin position="84"/>
        <end position="97"/>
    </location>
</feature>
<evidence type="ECO:0000256" key="6">
    <source>
        <dbReference type="ARBA" id="ARBA00023136"/>
    </source>
</evidence>
<protein>
    <recommendedName>
        <fullName evidence="11">MLO-like protein 6</fullName>
    </recommendedName>
</protein>
<keyword evidence="6" id="KW-0472">Membrane</keyword>